<reference evidence="4 5" key="1">
    <citation type="journal article" date="2021" name="Commun. Biol.">
        <title>The genome of Shorea leprosula (Dipterocarpaceae) highlights the ecological relevance of drought in aseasonal tropical rainforests.</title>
        <authorList>
            <person name="Ng K.K.S."/>
            <person name="Kobayashi M.J."/>
            <person name="Fawcett J.A."/>
            <person name="Hatakeyama M."/>
            <person name="Paape T."/>
            <person name="Ng C.H."/>
            <person name="Ang C.C."/>
            <person name="Tnah L.H."/>
            <person name="Lee C.T."/>
            <person name="Nishiyama T."/>
            <person name="Sese J."/>
            <person name="O'Brien M.J."/>
            <person name="Copetti D."/>
            <person name="Mohd Noor M.I."/>
            <person name="Ong R.C."/>
            <person name="Putra M."/>
            <person name="Sireger I.Z."/>
            <person name="Indrioko S."/>
            <person name="Kosugi Y."/>
            <person name="Izuno A."/>
            <person name="Isagi Y."/>
            <person name="Lee S.L."/>
            <person name="Shimizu K.K."/>
        </authorList>
    </citation>
    <scope>NUCLEOTIDE SEQUENCE [LARGE SCALE GENOMIC DNA]</scope>
    <source>
        <strain evidence="4">214</strain>
    </source>
</reference>
<dbReference type="Pfam" id="PF22936">
    <property type="entry name" value="Pol_BBD"/>
    <property type="match status" value="1"/>
</dbReference>
<sequence>MDESSSSSSLSPSSLSPSSTSPIPTGPPFLSTIFAPSSPVVSVTPSIPIPPTSSSLPTTLASSVFSHPVFSVTNIRNYVAETLDHTNFFVWKELMIPVLQSKGVYGHVDGSDSGPSPNSPDFDSWMQVDYQVLSWIQATISKDILQFILQPGKQLTAKLAWESIHQLYQSQLSATALQLTQEFSGIQKQSGQSVMDYLQYVKGLSDRLFGIGHPVSDKDLVLRTIAGLDHSFSVAKRTIPQHVPFPTFLELRLLLLIEEANILQESSTSSLMNGSSSSSQLLQLTHPSDLQIHYAAPLQRGRGFGRNNTFRGGRTNRGRGSRGSGRTVWNHRSNFSGHSSFGRGFGNVAHGASDFSTGYSGTHGAGFNGSLFAKSDGQVVGFHSANSSTRALPPLLPTSPTPIACQWCNRLGHQARDCSFLTARPASASSAPQSLYANLVPAPMDPNWYFDNGAQTHATNNPGKLLHSTPSSSSNFIQVGNGQLLPVTSHGNAFLFTSNSQFRLNNVLVAPHLTKNLVSVRQFTRDNNCSVNFDSFGFSIKDNKTKNVLLRWNSPDGLYSFSSGSFPSYPAVYSVSHSPDVWHCRLGHPGITSIQHLARRGLLPIERVTLPPRLCHACQLGKHVRLPFSESCSFATKPFELIHSDVWTSPTLSFSGIKYYLLFLDEYSHYLWVYPLSSKAQVFDSFLKFSTFVSTQFGAKIKALPCDNGREFDNSQFASYFHTHGIHLRSSCPSTPQQNGKAERMNRTIMNMVRSLLFQANLPGKFWVEAIYVAVHLLNILPTSRLHFLTPHEVFFGSPPKYDHLRTFGCACYPNMSATTPHKLAPRFTLCIFLGYPAHHKGYRCLDLATNKIIISRHVVFYETSFPYTYTAPVSSPLPHFRSPFHLMDFPPIKPISKSSLAQNHDLPVSTTSLSPFYLLLHHCRPLLSQSLILYHPLLLPCPYHLFSSSTALPSLPPSKFSPSSTDSPHPLVELPASHATPSMASCSLPLSPASSLPPSLQPPRHIHPMITRSQVGTRKPQVLPSLLATGAAIREPKTFKEACQFFEWRSAMKADGSIERFKARLVAQGFTQQQGIDYDDTFSPVVKPVTIRTVLALAVMYSWPIHQLDVKNAFLHGRLSEVVYMSQPPGFIDPQYPDYVCRLNRALYGLKQAPRAWFQRFASFLFTRGFSQARSDSSMFLYHSNGTIGILLLYVDDIVLTASTTVLLHDIISLLKREFLMTDLGQLNYFLGISVSFNSDGLFLSQSKYTHELLERSGMLDYKPVVTPMAPKAKLFSTDSPAYSDPAFYRSIVGALQYLTFTRPDIAFAVGQVCQHMHAPTHNHFTVVKRILRYLKGTLNYGLQLFRNSSLSLHMFTDADWAGCVDTRRSISGYCLFLGNSLISWSSKKQNTIARSNAEAEYRAIANAVAEVIWVRQLLSELHVFLHSPPMVYCDNINAIYMSLNPVQHQRTKHIEIDIHFVREHVASGIICIQYVPSSAQRADVLTKALSSALFRSQSSSFCATIMAGKESEYDGASDSDLVSDQSLKLQHQSTHLSTTANAAAGGLEITCFSEVVDDATFHFQIIRFPKQIYAWIGCNSTKFGDLYAAASTRPSNTVGVTSILGGSSDNTGSGIARPLVLKTGLNIILACSIPKNSPMLETCRKTQRILTIGRPITLQSE</sequence>
<dbReference type="PANTHER" id="PTHR11439">
    <property type="entry name" value="GAG-POL-RELATED RETROTRANSPOSON"/>
    <property type="match status" value="1"/>
</dbReference>
<dbReference type="InterPro" id="IPR012337">
    <property type="entry name" value="RNaseH-like_sf"/>
</dbReference>
<feature type="region of interest" description="Disordered" evidence="2">
    <location>
        <begin position="300"/>
        <end position="329"/>
    </location>
</feature>
<dbReference type="GO" id="GO:0004190">
    <property type="term" value="F:aspartic-type endopeptidase activity"/>
    <property type="evidence" value="ECO:0007669"/>
    <property type="project" value="UniProtKB-KW"/>
</dbReference>
<dbReference type="CDD" id="cd09272">
    <property type="entry name" value="RNase_HI_RT_Ty1"/>
    <property type="match status" value="1"/>
</dbReference>
<keyword evidence="1" id="KW-0064">Aspartyl protease</keyword>
<dbReference type="InterPro" id="IPR032157">
    <property type="entry name" value="PAC4"/>
</dbReference>
<gene>
    <name evidence="4" type="ORF">SLEP1_g57319</name>
</gene>
<dbReference type="PROSITE" id="PS50994">
    <property type="entry name" value="INTEGRASE"/>
    <property type="match status" value="1"/>
</dbReference>
<keyword evidence="1" id="KW-0378">Hydrolase</keyword>
<dbReference type="InterPro" id="IPR001584">
    <property type="entry name" value="Integrase_cat-core"/>
</dbReference>
<comment type="caution">
    <text evidence="4">The sequence shown here is derived from an EMBL/GenBank/DDBJ whole genome shotgun (WGS) entry which is preliminary data.</text>
</comment>
<evidence type="ECO:0000256" key="2">
    <source>
        <dbReference type="SAM" id="MobiDB-lite"/>
    </source>
</evidence>
<keyword evidence="5" id="KW-1185">Reference proteome</keyword>
<dbReference type="Pfam" id="PF13976">
    <property type="entry name" value="gag_pre-integrs"/>
    <property type="match status" value="1"/>
</dbReference>
<dbReference type="Pfam" id="PF00665">
    <property type="entry name" value="rve"/>
    <property type="match status" value="1"/>
</dbReference>
<dbReference type="InterPro" id="IPR036397">
    <property type="entry name" value="RNaseH_sf"/>
</dbReference>
<dbReference type="Pfam" id="PF07727">
    <property type="entry name" value="RVT_2"/>
    <property type="match status" value="1"/>
</dbReference>
<accession>A0AAV5MKV4</accession>
<organism evidence="4 5">
    <name type="scientific">Rubroshorea leprosula</name>
    <dbReference type="NCBI Taxonomy" id="152421"/>
    <lineage>
        <taxon>Eukaryota</taxon>
        <taxon>Viridiplantae</taxon>
        <taxon>Streptophyta</taxon>
        <taxon>Embryophyta</taxon>
        <taxon>Tracheophyta</taxon>
        <taxon>Spermatophyta</taxon>
        <taxon>Magnoliopsida</taxon>
        <taxon>eudicotyledons</taxon>
        <taxon>Gunneridae</taxon>
        <taxon>Pentapetalae</taxon>
        <taxon>rosids</taxon>
        <taxon>malvids</taxon>
        <taxon>Malvales</taxon>
        <taxon>Dipterocarpaceae</taxon>
        <taxon>Rubroshorea</taxon>
    </lineage>
</organism>
<evidence type="ECO:0000259" key="3">
    <source>
        <dbReference type="PROSITE" id="PS50994"/>
    </source>
</evidence>
<dbReference type="InterPro" id="IPR043502">
    <property type="entry name" value="DNA/RNA_pol_sf"/>
</dbReference>
<feature type="domain" description="Integrase catalytic" evidence="3">
    <location>
        <begin position="634"/>
        <end position="799"/>
    </location>
</feature>
<feature type="region of interest" description="Disordered" evidence="2">
    <location>
        <begin position="1"/>
        <end position="24"/>
    </location>
</feature>
<dbReference type="InterPro" id="IPR054722">
    <property type="entry name" value="PolX-like_BBD"/>
</dbReference>
<dbReference type="InterPro" id="IPR057670">
    <property type="entry name" value="SH3_retrovirus"/>
</dbReference>
<dbReference type="Pfam" id="PF16093">
    <property type="entry name" value="PAC4"/>
    <property type="match status" value="1"/>
</dbReference>
<dbReference type="GO" id="GO:0043248">
    <property type="term" value="P:proteasome assembly"/>
    <property type="evidence" value="ECO:0007669"/>
    <property type="project" value="InterPro"/>
</dbReference>
<dbReference type="Proteomes" id="UP001054252">
    <property type="component" value="Unassembled WGS sequence"/>
</dbReference>
<dbReference type="EMBL" id="BPVZ01000381">
    <property type="protein sequence ID" value="GKV50618.1"/>
    <property type="molecule type" value="Genomic_DNA"/>
</dbReference>
<dbReference type="InterPro" id="IPR025724">
    <property type="entry name" value="GAG-pre-integrase_dom"/>
</dbReference>
<evidence type="ECO:0000256" key="1">
    <source>
        <dbReference type="ARBA" id="ARBA00022750"/>
    </source>
</evidence>
<name>A0AAV5MKV4_9ROSI</name>
<dbReference type="InterPro" id="IPR013103">
    <property type="entry name" value="RVT_2"/>
</dbReference>
<evidence type="ECO:0000313" key="4">
    <source>
        <dbReference type="EMBL" id="GKV50618.1"/>
    </source>
</evidence>
<dbReference type="GO" id="GO:0015074">
    <property type="term" value="P:DNA integration"/>
    <property type="evidence" value="ECO:0007669"/>
    <property type="project" value="InterPro"/>
</dbReference>
<dbReference type="Pfam" id="PF14223">
    <property type="entry name" value="Retrotran_gag_2"/>
    <property type="match status" value="1"/>
</dbReference>
<dbReference type="SUPFAM" id="SSF56672">
    <property type="entry name" value="DNA/RNA polymerases"/>
    <property type="match status" value="1"/>
</dbReference>
<keyword evidence="1" id="KW-0645">Protease</keyword>
<proteinExistence type="predicted"/>
<dbReference type="GO" id="GO:0003676">
    <property type="term" value="F:nucleic acid binding"/>
    <property type="evidence" value="ECO:0007669"/>
    <property type="project" value="InterPro"/>
</dbReference>
<evidence type="ECO:0000313" key="5">
    <source>
        <dbReference type="Proteomes" id="UP001054252"/>
    </source>
</evidence>
<dbReference type="SUPFAM" id="SSF53098">
    <property type="entry name" value="Ribonuclease H-like"/>
    <property type="match status" value="1"/>
</dbReference>
<dbReference type="Gene3D" id="3.30.420.10">
    <property type="entry name" value="Ribonuclease H-like superfamily/Ribonuclease H"/>
    <property type="match status" value="1"/>
</dbReference>
<dbReference type="PANTHER" id="PTHR11439:SF524">
    <property type="entry name" value="RNA-DIRECTED DNA POLYMERASE, PROTEIN KINASE RLK-PELLE-DLSV FAMILY"/>
    <property type="match status" value="1"/>
</dbReference>
<dbReference type="Pfam" id="PF25597">
    <property type="entry name" value="SH3_retrovirus"/>
    <property type="match status" value="1"/>
</dbReference>
<protein>
    <recommendedName>
        <fullName evidence="3">Integrase catalytic domain-containing protein</fullName>
    </recommendedName>
</protein>
<feature type="compositionally biased region" description="Low complexity" evidence="2">
    <location>
        <begin position="1"/>
        <end position="23"/>
    </location>
</feature>